<feature type="binding site" evidence="1">
    <location>
        <position position="259"/>
    </location>
    <ligand>
        <name>[2Fe-2S] cluster</name>
        <dbReference type="ChEBI" id="CHEBI:190135"/>
    </ligand>
</feature>
<dbReference type="AlphaFoldDB" id="A0A1F4TQ35"/>
<proteinExistence type="predicted"/>
<dbReference type="GO" id="GO:0050660">
    <property type="term" value="F:flavin adenine dinucleotide binding"/>
    <property type="evidence" value="ECO:0007669"/>
    <property type="project" value="InterPro"/>
</dbReference>
<evidence type="ECO:0000259" key="2">
    <source>
        <dbReference type="PROSITE" id="PS51384"/>
    </source>
</evidence>
<keyword evidence="1" id="KW-0479">Metal-binding</keyword>
<dbReference type="GO" id="GO:0016491">
    <property type="term" value="F:oxidoreductase activity"/>
    <property type="evidence" value="ECO:0007669"/>
    <property type="project" value="InterPro"/>
</dbReference>
<dbReference type="PRINTS" id="PR00410">
    <property type="entry name" value="PHEHYDRXLASE"/>
</dbReference>
<sequence>MPTYEYKTKAKNVIDPAKNEYLSRPAVITKIKKLNSDVKHFSFEFPDQLPFIYKPGQFVQVSIFGLGEAPISITSSLEVGQGLELAVRSVGKVTKALHELKEGDEVFIRGPYGNFFPYQEYKGKDILFIAGGIGLIPLRSLINSILKQRQDYGKLWILYGSKCPADCVYIDELEKWSKLDGVEVLLTVDSATEGWKGNVGVVTTLFEKIEFNAENTIAYLCGPPIMIKFANVALEERGMDPSDVITTMEMHMKCGIGKCGHCALGHKYCCTDGPVFSFAELKTLGAEE</sequence>
<gene>
    <name evidence="3" type="ORF">A2462_08145</name>
</gene>
<dbReference type="InterPro" id="IPR001709">
    <property type="entry name" value="Flavoprot_Pyr_Nucl_cyt_Rdtase"/>
</dbReference>
<evidence type="ECO:0000313" key="3">
    <source>
        <dbReference type="EMBL" id="OGC34183.1"/>
    </source>
</evidence>
<dbReference type="GO" id="GO:0006221">
    <property type="term" value="P:pyrimidine nucleotide biosynthetic process"/>
    <property type="evidence" value="ECO:0007669"/>
    <property type="project" value="InterPro"/>
</dbReference>
<dbReference type="Gene3D" id="3.40.50.80">
    <property type="entry name" value="Nucleotide-binding domain of ferredoxin-NADP reductase (FNR) module"/>
    <property type="match status" value="1"/>
</dbReference>
<accession>A0A1F4TQ35</accession>
<dbReference type="InterPro" id="IPR019480">
    <property type="entry name" value="Dihydroorotate_DH_Fe-S-bd"/>
</dbReference>
<dbReference type="PROSITE" id="PS51384">
    <property type="entry name" value="FAD_FR"/>
    <property type="match status" value="1"/>
</dbReference>
<keyword evidence="1" id="KW-0408">Iron</keyword>
<dbReference type="Pfam" id="PF00175">
    <property type="entry name" value="NAD_binding_1"/>
    <property type="match status" value="1"/>
</dbReference>
<reference evidence="3 4" key="1">
    <citation type="journal article" date="2016" name="Nat. Commun.">
        <title>Thousands of microbial genomes shed light on interconnected biogeochemical processes in an aquifer system.</title>
        <authorList>
            <person name="Anantharaman K."/>
            <person name="Brown C.T."/>
            <person name="Hug L.A."/>
            <person name="Sharon I."/>
            <person name="Castelle C.J."/>
            <person name="Probst A.J."/>
            <person name="Thomas B.C."/>
            <person name="Singh A."/>
            <person name="Wilkins M.J."/>
            <person name="Karaoz U."/>
            <person name="Brodie E.L."/>
            <person name="Williams K.H."/>
            <person name="Hubbard S.S."/>
            <person name="Banfield J.F."/>
        </authorList>
    </citation>
    <scope>NUCLEOTIDE SEQUENCE [LARGE SCALE GENOMIC DNA]</scope>
</reference>
<feature type="domain" description="FAD-binding FR-type" evidence="2">
    <location>
        <begin position="21"/>
        <end position="118"/>
    </location>
</feature>
<dbReference type="PANTHER" id="PTHR43513:SF1">
    <property type="entry name" value="ANAEROBIC SULFITE REDUCTASE SUBUNIT B"/>
    <property type="match status" value="1"/>
</dbReference>
<organism evidence="3 4">
    <name type="scientific">candidate division WOR-1 bacterium RIFOXYC2_FULL_41_25</name>
    <dbReference type="NCBI Taxonomy" id="1802586"/>
    <lineage>
        <taxon>Bacteria</taxon>
        <taxon>Bacillati</taxon>
        <taxon>Saganbacteria</taxon>
    </lineage>
</organism>
<dbReference type="SUPFAM" id="SSF63380">
    <property type="entry name" value="Riboflavin synthase domain-like"/>
    <property type="match status" value="1"/>
</dbReference>
<feature type="binding site" evidence="1">
    <location>
        <position position="254"/>
    </location>
    <ligand>
        <name>[2Fe-2S] cluster</name>
        <dbReference type="ChEBI" id="CHEBI:190135"/>
    </ligand>
</feature>
<feature type="binding site" evidence="1">
    <location>
        <position position="262"/>
    </location>
    <ligand>
        <name>[2Fe-2S] cluster</name>
        <dbReference type="ChEBI" id="CHEBI:190135"/>
    </ligand>
</feature>
<dbReference type="GO" id="GO:0046872">
    <property type="term" value="F:metal ion binding"/>
    <property type="evidence" value="ECO:0007669"/>
    <property type="project" value="UniProtKB-KW"/>
</dbReference>
<dbReference type="Proteomes" id="UP000177309">
    <property type="component" value="Unassembled WGS sequence"/>
</dbReference>
<dbReference type="SUPFAM" id="SSF52343">
    <property type="entry name" value="Ferredoxin reductase-like, C-terminal NADP-linked domain"/>
    <property type="match status" value="1"/>
</dbReference>
<dbReference type="InterPro" id="IPR012165">
    <property type="entry name" value="Cyt_c3_hydrogenase_gsu"/>
</dbReference>
<comment type="cofactor">
    <cofactor evidence="1">
        <name>[2Fe-2S] cluster</name>
        <dbReference type="ChEBI" id="CHEBI:190135"/>
    </cofactor>
    <text evidence="1">Binds 1 [2Fe-2S] cluster per subunit.</text>
</comment>
<feature type="binding site" evidence="1">
    <location>
        <position position="270"/>
    </location>
    <ligand>
        <name>[2Fe-2S] cluster</name>
        <dbReference type="ChEBI" id="CHEBI:190135"/>
    </ligand>
</feature>
<keyword evidence="1" id="KW-0411">Iron-sulfur</keyword>
<dbReference type="InterPro" id="IPR039261">
    <property type="entry name" value="FNR_nucleotide-bd"/>
</dbReference>
<comment type="caution">
    <text evidence="3">The sequence shown here is derived from an EMBL/GenBank/DDBJ whole genome shotgun (WGS) entry which is preliminary data.</text>
</comment>
<dbReference type="PRINTS" id="PR00371">
    <property type="entry name" value="FPNCR"/>
</dbReference>
<dbReference type="InterPro" id="IPR017938">
    <property type="entry name" value="Riboflavin_synthase-like_b-brl"/>
</dbReference>
<dbReference type="PANTHER" id="PTHR43513">
    <property type="entry name" value="DIHYDROOROTATE DEHYDROGENASE B (NAD(+)), ELECTRON TRANSFER SUBUNIT"/>
    <property type="match status" value="1"/>
</dbReference>
<dbReference type="PIRSF" id="PIRSF006816">
    <property type="entry name" value="Cyc3_hyd_g"/>
    <property type="match status" value="1"/>
</dbReference>
<evidence type="ECO:0000313" key="4">
    <source>
        <dbReference type="Proteomes" id="UP000177309"/>
    </source>
</evidence>
<dbReference type="CDD" id="cd06221">
    <property type="entry name" value="sulfite_reductase_like"/>
    <property type="match status" value="1"/>
</dbReference>
<dbReference type="InterPro" id="IPR050353">
    <property type="entry name" value="PyrK_electron_transfer"/>
</dbReference>
<protein>
    <recommendedName>
        <fullName evidence="2">FAD-binding FR-type domain-containing protein</fullName>
    </recommendedName>
</protein>
<dbReference type="GO" id="GO:0051537">
    <property type="term" value="F:2 iron, 2 sulfur cluster binding"/>
    <property type="evidence" value="ECO:0007669"/>
    <property type="project" value="UniProtKB-KW"/>
</dbReference>
<dbReference type="Gene3D" id="2.40.30.10">
    <property type="entry name" value="Translation factors"/>
    <property type="match status" value="1"/>
</dbReference>
<dbReference type="EMBL" id="MEUI01000021">
    <property type="protein sequence ID" value="OGC34183.1"/>
    <property type="molecule type" value="Genomic_DNA"/>
</dbReference>
<name>A0A1F4TQ35_UNCSA</name>
<dbReference type="InterPro" id="IPR017927">
    <property type="entry name" value="FAD-bd_FR_type"/>
</dbReference>
<keyword evidence="1" id="KW-0001">2Fe-2S</keyword>
<dbReference type="InterPro" id="IPR001433">
    <property type="entry name" value="OxRdtase_FAD/NAD-bd"/>
</dbReference>
<evidence type="ECO:0000256" key="1">
    <source>
        <dbReference type="PIRSR" id="PIRSR006816-2"/>
    </source>
</evidence>
<dbReference type="Pfam" id="PF00970">
    <property type="entry name" value="FAD_binding_6"/>
    <property type="match status" value="1"/>
</dbReference>
<dbReference type="Pfam" id="PF10418">
    <property type="entry name" value="DHODB_Fe-S_bind"/>
    <property type="match status" value="1"/>
</dbReference>
<dbReference type="InterPro" id="IPR008333">
    <property type="entry name" value="Cbr1-like_FAD-bd_dom"/>
</dbReference>